<name>A0A0G0T3J9_9BACT</name>
<protein>
    <submittedName>
        <fullName evidence="2">Uncharacterized protein</fullName>
    </submittedName>
</protein>
<accession>A0A0G0T3J9</accession>
<comment type="caution">
    <text evidence="2">The sequence shown here is derived from an EMBL/GenBank/DDBJ whole genome shotgun (WGS) entry which is preliminary data.</text>
</comment>
<reference evidence="2 3" key="1">
    <citation type="journal article" date="2015" name="Nature">
        <title>rRNA introns, odd ribosomes, and small enigmatic genomes across a large radiation of phyla.</title>
        <authorList>
            <person name="Brown C.T."/>
            <person name="Hug L.A."/>
            <person name="Thomas B.C."/>
            <person name="Sharon I."/>
            <person name="Castelle C.J."/>
            <person name="Singh A."/>
            <person name="Wilkins M.J."/>
            <person name="Williams K.H."/>
            <person name="Banfield J.F."/>
        </authorList>
    </citation>
    <scope>NUCLEOTIDE SEQUENCE [LARGE SCALE GENOMIC DNA]</scope>
</reference>
<evidence type="ECO:0000313" key="2">
    <source>
        <dbReference type="EMBL" id="KKR71618.1"/>
    </source>
</evidence>
<keyword evidence="1" id="KW-0472">Membrane</keyword>
<gene>
    <name evidence="2" type="ORF">UU14_C0023G0018</name>
</gene>
<evidence type="ECO:0000256" key="1">
    <source>
        <dbReference type="SAM" id="Phobius"/>
    </source>
</evidence>
<feature type="transmembrane region" description="Helical" evidence="1">
    <location>
        <begin position="12"/>
        <end position="37"/>
    </location>
</feature>
<evidence type="ECO:0000313" key="3">
    <source>
        <dbReference type="Proteomes" id="UP000034664"/>
    </source>
</evidence>
<organism evidence="2 3">
    <name type="scientific">Candidatus Roizmanbacteria bacterium GW2011_GWB1_40_7</name>
    <dbReference type="NCBI Taxonomy" id="1618482"/>
    <lineage>
        <taxon>Bacteria</taxon>
        <taxon>Candidatus Roizmaniibacteriota</taxon>
    </lineage>
</organism>
<keyword evidence="1" id="KW-0812">Transmembrane</keyword>
<keyword evidence="1" id="KW-1133">Transmembrane helix</keyword>
<feature type="transmembrane region" description="Helical" evidence="1">
    <location>
        <begin position="68"/>
        <end position="86"/>
    </location>
</feature>
<dbReference type="EMBL" id="LBZM01000023">
    <property type="protein sequence ID" value="KKR71618.1"/>
    <property type="molecule type" value="Genomic_DNA"/>
</dbReference>
<sequence length="117" mass="13631">MYHVVRNILRIILQLVVYYVLCITNWILSIYLLVFLWNEIFGARFPKTDNYVPSTPQEWRFVELQTGALVFGLSLLSVIILSPLLWKLSQIITNLLIRLTSFLTRYIVSRITSPVAS</sequence>
<dbReference type="AlphaFoldDB" id="A0A0G0T3J9"/>
<dbReference type="Proteomes" id="UP000034664">
    <property type="component" value="Unassembled WGS sequence"/>
</dbReference>
<proteinExistence type="predicted"/>